<dbReference type="GO" id="GO:0019321">
    <property type="term" value="P:pentose metabolic process"/>
    <property type="evidence" value="ECO:0007669"/>
    <property type="project" value="TreeGrafter"/>
</dbReference>
<protein>
    <submittedName>
        <fullName evidence="6">FGGY carbohydrate kinase domain-containing-like protein</fullName>
    </submittedName>
</protein>
<organism evidence="6 8">
    <name type="scientific">Dinothrombium tinctorium</name>
    <dbReference type="NCBI Taxonomy" id="1965070"/>
    <lineage>
        <taxon>Eukaryota</taxon>
        <taxon>Metazoa</taxon>
        <taxon>Ecdysozoa</taxon>
        <taxon>Arthropoda</taxon>
        <taxon>Chelicerata</taxon>
        <taxon>Arachnida</taxon>
        <taxon>Acari</taxon>
        <taxon>Acariformes</taxon>
        <taxon>Trombidiformes</taxon>
        <taxon>Prostigmata</taxon>
        <taxon>Anystina</taxon>
        <taxon>Parasitengona</taxon>
        <taxon>Trombidioidea</taxon>
        <taxon>Trombidiidae</taxon>
        <taxon>Dinothrombium</taxon>
    </lineage>
</organism>
<dbReference type="InterPro" id="IPR018485">
    <property type="entry name" value="FGGY_C"/>
</dbReference>
<dbReference type="Pfam" id="PF02782">
    <property type="entry name" value="FGGY_C"/>
    <property type="match status" value="1"/>
</dbReference>
<feature type="domain" description="Carbohydrate kinase FGGY N-terminal" evidence="4">
    <location>
        <begin position="37"/>
        <end position="207"/>
    </location>
</feature>
<evidence type="ECO:0000256" key="2">
    <source>
        <dbReference type="ARBA" id="ARBA00022679"/>
    </source>
</evidence>
<sequence length="556" mass="62319">GNRKVKSKHKVTNAKLMVCSEHIYTTMSEKKGNSNVICTDVGSNSVRVAIINVNAANICRVLCTTTKEITVYNRKPLYYEQKTSEIWDAVCFCIRQCLQSVHLDFRTIDAIAFTATCSLVIVEESSNLNDVIMWMDHRAIREAERITESDCKILNNFGTICSPEFSISKMLWLQNNHRERFAEAIAFFELPDWLCWRATRTNATTCDQFPRSVCCTTCKWGFDSESGQWPNDIFSILNGDYADDIKRRIGEKSALPGTFISNLSEEAAIEMGLVSPLLRDNYKENSSIAVASSLIDAHSGVLAMISLFLSTRKEKKENDPLESIMCMIAGTSTCHMVLNKQRTLTIGVWGPYYDVIFPDYYLREAGQSAVGKLLEFLVTSHPDYETIYKNCSFDAVIKALNKIVSAKRNSRQMNSLHVIPSFHGNRSPFANPTLKGGIYGLDLNRTDLATLYEAAIESLAYETKLIIEKMNLSKLNTILVCGGLAKNEIYIQTHADVLNCEVITMRGGDADMMLIGCALLARQAALRSDLSVQHLQNISMPDLQMQSFNPNSAFFS</sequence>
<dbReference type="Gene3D" id="1.20.58.2240">
    <property type="match status" value="1"/>
</dbReference>
<evidence type="ECO:0000259" key="5">
    <source>
        <dbReference type="Pfam" id="PF02782"/>
    </source>
</evidence>
<dbReference type="PIRSF" id="PIRSF000538">
    <property type="entry name" value="GlpK"/>
    <property type="match status" value="1"/>
</dbReference>
<keyword evidence="8" id="KW-1185">Reference proteome</keyword>
<dbReference type="OrthoDB" id="203824at2759"/>
<reference evidence="6" key="2">
    <citation type="submission" date="2018-11" db="EMBL/GenBank/DDBJ databases">
        <title>Trombidioid mite genomics.</title>
        <authorList>
            <person name="Dong X."/>
        </authorList>
    </citation>
    <scope>NUCLEOTIDE SEQUENCE</scope>
    <source>
        <strain evidence="6">UoL-WK</strain>
    </source>
</reference>
<dbReference type="InterPro" id="IPR043129">
    <property type="entry name" value="ATPase_NBD"/>
</dbReference>
<feature type="non-terminal residue" evidence="6">
    <location>
        <position position="1"/>
    </location>
</feature>
<dbReference type="GO" id="GO:0005737">
    <property type="term" value="C:cytoplasm"/>
    <property type="evidence" value="ECO:0007669"/>
    <property type="project" value="TreeGrafter"/>
</dbReference>
<dbReference type="Pfam" id="PF00370">
    <property type="entry name" value="FGGY_N"/>
    <property type="match status" value="1"/>
</dbReference>
<keyword evidence="2" id="KW-0808">Transferase</keyword>
<reference evidence="6 8" key="1">
    <citation type="journal article" date="2018" name="Gigascience">
        <title>Genomes of trombidid mites reveal novel predicted allergens and laterally-transferred genes associated with secondary metabolism.</title>
        <authorList>
            <person name="Dong X."/>
            <person name="Chaisiri K."/>
            <person name="Xia D."/>
            <person name="Armstrong S.D."/>
            <person name="Fang Y."/>
            <person name="Donnelly M.J."/>
            <person name="Kadowaki T."/>
            <person name="McGarry J.W."/>
            <person name="Darby A.C."/>
            <person name="Makepeace B.L."/>
        </authorList>
    </citation>
    <scope>NUCLEOTIDE SEQUENCE [LARGE SCALE GENOMIC DNA]</scope>
    <source>
        <strain evidence="6">UoL-WK</strain>
    </source>
</reference>
<name>A0A3S4QU06_9ACAR</name>
<dbReference type="STRING" id="1965070.A0A3S4QU06"/>
<dbReference type="InterPro" id="IPR000577">
    <property type="entry name" value="Carb_kinase_FGGY"/>
</dbReference>
<proteinExistence type="inferred from homology"/>
<dbReference type="InterPro" id="IPR018484">
    <property type="entry name" value="FGGY_N"/>
</dbReference>
<dbReference type="AlphaFoldDB" id="A0A3S4QU06"/>
<dbReference type="EMBL" id="NCKU01003316">
    <property type="protein sequence ID" value="RWS07762.1"/>
    <property type="molecule type" value="Genomic_DNA"/>
</dbReference>
<evidence type="ECO:0000313" key="6">
    <source>
        <dbReference type="EMBL" id="RWS07756.1"/>
    </source>
</evidence>
<dbReference type="EMBL" id="NCKU01003319">
    <property type="protein sequence ID" value="RWS07756.1"/>
    <property type="molecule type" value="Genomic_DNA"/>
</dbReference>
<dbReference type="Gene3D" id="3.30.420.40">
    <property type="match status" value="1"/>
</dbReference>
<evidence type="ECO:0000256" key="1">
    <source>
        <dbReference type="ARBA" id="ARBA00009156"/>
    </source>
</evidence>
<evidence type="ECO:0000259" key="4">
    <source>
        <dbReference type="Pfam" id="PF00370"/>
    </source>
</evidence>
<comment type="caution">
    <text evidence="6">The sequence shown here is derived from an EMBL/GenBank/DDBJ whole genome shotgun (WGS) entry which is preliminary data.</text>
</comment>
<dbReference type="SUPFAM" id="SSF53067">
    <property type="entry name" value="Actin-like ATPase domain"/>
    <property type="match status" value="2"/>
</dbReference>
<dbReference type="PANTHER" id="PTHR43435">
    <property type="entry name" value="RIBULOKINASE"/>
    <property type="match status" value="1"/>
</dbReference>
<dbReference type="GO" id="GO:0019150">
    <property type="term" value="F:D-ribulokinase activity"/>
    <property type="evidence" value="ECO:0007669"/>
    <property type="project" value="TreeGrafter"/>
</dbReference>
<evidence type="ECO:0000313" key="8">
    <source>
        <dbReference type="Proteomes" id="UP000285301"/>
    </source>
</evidence>
<evidence type="ECO:0000313" key="7">
    <source>
        <dbReference type="EMBL" id="RWS07762.1"/>
    </source>
</evidence>
<keyword evidence="3 6" id="KW-0418">Kinase</keyword>
<gene>
    <name evidence="7" type="ORF">B4U79_00814</name>
    <name evidence="6" type="ORF">B4U79_00871</name>
</gene>
<feature type="domain" description="Carbohydrate kinase FGGY C-terminal" evidence="5">
    <location>
        <begin position="327"/>
        <end position="522"/>
    </location>
</feature>
<evidence type="ECO:0000256" key="3">
    <source>
        <dbReference type="ARBA" id="ARBA00022777"/>
    </source>
</evidence>
<dbReference type="PANTHER" id="PTHR43435:SF4">
    <property type="entry name" value="FGGY CARBOHYDRATE KINASE DOMAIN-CONTAINING PROTEIN"/>
    <property type="match status" value="1"/>
</dbReference>
<dbReference type="Proteomes" id="UP000285301">
    <property type="component" value="Unassembled WGS sequence"/>
</dbReference>
<comment type="similarity">
    <text evidence="1">Belongs to the FGGY kinase family.</text>
</comment>
<accession>A0A3S4QU06</accession>